<dbReference type="SUPFAM" id="SSF51120">
    <property type="entry name" value="beta-Roll"/>
    <property type="match status" value="1"/>
</dbReference>
<dbReference type="PANTHER" id="PTHR38340:SF1">
    <property type="entry name" value="S-LAYER PROTEIN"/>
    <property type="match status" value="1"/>
</dbReference>
<dbReference type="InterPro" id="IPR001343">
    <property type="entry name" value="Hemolysn_Ca-bd"/>
</dbReference>
<evidence type="ECO:0000313" key="4">
    <source>
        <dbReference type="EMBL" id="MBD9359927.1"/>
    </source>
</evidence>
<dbReference type="Proteomes" id="UP000641152">
    <property type="component" value="Unassembled WGS sequence"/>
</dbReference>
<comment type="caution">
    <text evidence="4">The sequence shown here is derived from an EMBL/GenBank/DDBJ whole genome shotgun (WGS) entry which is preliminary data.</text>
</comment>
<organism evidence="4 5">
    <name type="scientific">Methylomonas fluvii</name>
    <dbReference type="NCBI Taxonomy" id="1854564"/>
    <lineage>
        <taxon>Bacteria</taxon>
        <taxon>Pseudomonadati</taxon>
        <taxon>Pseudomonadota</taxon>
        <taxon>Gammaproteobacteria</taxon>
        <taxon>Methylococcales</taxon>
        <taxon>Methylococcaceae</taxon>
        <taxon>Methylomonas</taxon>
    </lineage>
</organism>
<dbReference type="Pfam" id="PF00353">
    <property type="entry name" value="HemolysinCabind"/>
    <property type="match status" value="3"/>
</dbReference>
<sequence>MGGGDDVVDLTSRRYGYGDIKVDGGSGKDIIWASAGNDLLLGGGGDDRIDGGAGYDVLQGGTGNDQLSGGFGNDLLQGGYGNDSLRDINGHNLMDGGAGDDDLSVYGNAAVVIGGIGNDELELSGGSNVILFNRGDRSDTLDSTGVRDDTLSLGGGIRYSDLKFRKNGGDLVLDMGNGDRIKFEDWYDGAGHKTVLNLQVVTEAMTGFDQNSANPLMDNKIETFDFTGLVNSFDAARASRPGLSSWALSNALSQFHLGGSDTEAFGGDLAYQYGKNGSLSGISTSAAQETIAAPGLGTQTQTLHSLSSLQEGMTKLV</sequence>
<keyword evidence="3" id="KW-0106">Calcium</keyword>
<dbReference type="EMBL" id="JACXST010000001">
    <property type="protein sequence ID" value="MBD9359927.1"/>
    <property type="molecule type" value="Genomic_DNA"/>
</dbReference>
<protein>
    <recommendedName>
        <fullName evidence="6">Calcium-binding protein</fullName>
    </recommendedName>
</protein>
<reference evidence="4 5" key="1">
    <citation type="submission" date="2020-09" db="EMBL/GenBank/DDBJ databases">
        <title>Methylomonas albis sp. nov. and Methylomonas fluvii sp. nov.: Two cold-adapted methanotrophs from the River Elbe and an amended description of Methylovulum psychrotolerans strain Eb1.</title>
        <authorList>
            <person name="Bussmann I.K."/>
            <person name="Klings K.-W."/>
            <person name="Warnstedt J."/>
            <person name="Hoppert M."/>
            <person name="Saborowski A."/>
            <person name="Horn F."/>
            <person name="Liebner S."/>
        </authorList>
    </citation>
    <scope>NUCLEOTIDE SEQUENCE [LARGE SCALE GENOMIC DNA]</scope>
    <source>
        <strain evidence="4 5">EbB</strain>
    </source>
</reference>
<evidence type="ECO:0000256" key="1">
    <source>
        <dbReference type="ARBA" id="ARBA00004613"/>
    </source>
</evidence>
<dbReference type="PROSITE" id="PS00330">
    <property type="entry name" value="HEMOLYSIN_CALCIUM"/>
    <property type="match status" value="4"/>
</dbReference>
<dbReference type="InterPro" id="IPR050557">
    <property type="entry name" value="RTX_toxin/Mannuronan_C5-epim"/>
</dbReference>
<gene>
    <name evidence="4" type="ORF">EBB_05175</name>
</gene>
<name>A0ABR9D9Z1_9GAMM</name>
<evidence type="ECO:0008006" key="6">
    <source>
        <dbReference type="Google" id="ProtNLM"/>
    </source>
</evidence>
<comment type="subcellular location">
    <subcellularLocation>
        <location evidence="1">Secreted</location>
    </subcellularLocation>
</comment>
<evidence type="ECO:0000313" key="5">
    <source>
        <dbReference type="Proteomes" id="UP000641152"/>
    </source>
</evidence>
<accession>A0ABR9D9Z1</accession>
<evidence type="ECO:0000256" key="3">
    <source>
        <dbReference type="ARBA" id="ARBA00022837"/>
    </source>
</evidence>
<proteinExistence type="predicted"/>
<keyword evidence="2" id="KW-0964">Secreted</keyword>
<dbReference type="PANTHER" id="PTHR38340">
    <property type="entry name" value="S-LAYER PROTEIN"/>
    <property type="match status" value="1"/>
</dbReference>
<evidence type="ECO:0000256" key="2">
    <source>
        <dbReference type="ARBA" id="ARBA00022525"/>
    </source>
</evidence>
<dbReference type="Gene3D" id="2.150.10.10">
    <property type="entry name" value="Serralysin-like metalloprotease, C-terminal"/>
    <property type="match status" value="1"/>
</dbReference>
<dbReference type="InterPro" id="IPR011049">
    <property type="entry name" value="Serralysin-like_metalloprot_C"/>
</dbReference>
<keyword evidence="5" id="KW-1185">Reference proteome</keyword>
<dbReference type="InterPro" id="IPR018511">
    <property type="entry name" value="Hemolysin-typ_Ca-bd_CS"/>
</dbReference>
<dbReference type="PRINTS" id="PR00313">
    <property type="entry name" value="CABNDNGRPT"/>
</dbReference>